<dbReference type="NCBIfam" id="TIGR04123">
    <property type="entry name" value="P_estr_lig_assc"/>
    <property type="match status" value="1"/>
</dbReference>
<evidence type="ECO:0000259" key="1">
    <source>
        <dbReference type="Pfam" id="PF00149"/>
    </source>
</evidence>
<keyword evidence="3" id="KW-1185">Reference proteome</keyword>
<accession>A0A2S9IKF7</accession>
<dbReference type="PANTHER" id="PTHR39323:SF1">
    <property type="entry name" value="BLR1149 PROTEIN"/>
    <property type="match status" value="1"/>
</dbReference>
<dbReference type="PANTHER" id="PTHR39323">
    <property type="entry name" value="BLR1149 PROTEIN"/>
    <property type="match status" value="1"/>
</dbReference>
<dbReference type="SUPFAM" id="SSF56300">
    <property type="entry name" value="Metallo-dependent phosphatases"/>
    <property type="match status" value="1"/>
</dbReference>
<dbReference type="EMBL" id="PVBR01000026">
    <property type="protein sequence ID" value="PRD41014.1"/>
    <property type="molecule type" value="Genomic_DNA"/>
</dbReference>
<dbReference type="InterPro" id="IPR024173">
    <property type="entry name" value="Pesterase_MJ0037-like"/>
</dbReference>
<dbReference type="InterPro" id="IPR026336">
    <property type="entry name" value="PdeM-like"/>
</dbReference>
<comment type="caution">
    <text evidence="2">The sequence shown here is derived from an EMBL/GenBank/DDBJ whole genome shotgun (WGS) entry which is preliminary data.</text>
</comment>
<gene>
    <name evidence="2" type="ORF">C5748_23835</name>
</gene>
<evidence type="ECO:0000313" key="2">
    <source>
        <dbReference type="EMBL" id="PRD41014.1"/>
    </source>
</evidence>
<sequence length="243" mass="26220">MTIAIHAGRGLLEETYGGAAKTVIAGVEAVCDPTGALYLPQMRLLVVSDLHMEKGSSFARRGMLLPPYDTGATLDTLAAVIARYDPATVISLGDSFHDPEASARLPALYAIRLRGLMAGREWIWITGNHDPHRPVHLPGDVASELAVGPLVFRHEPRLVSAPGEIAGHLHPAARIVRRGRSVRRSCFASDGERLIMPAFGAYTGALNVLDRAFHGIFAEERLLAFMLGANRVYPVARSVLFPG</sequence>
<dbReference type="GO" id="GO:0016787">
    <property type="term" value="F:hydrolase activity"/>
    <property type="evidence" value="ECO:0007669"/>
    <property type="project" value="InterPro"/>
</dbReference>
<protein>
    <submittedName>
        <fullName evidence="2">Metallophosphatase</fullName>
    </submittedName>
</protein>
<name>A0A2S9IKF7_9HYPH</name>
<proteinExistence type="predicted"/>
<feature type="domain" description="Calcineurin-like phosphoesterase" evidence="1">
    <location>
        <begin position="42"/>
        <end position="132"/>
    </location>
</feature>
<dbReference type="InterPro" id="IPR029052">
    <property type="entry name" value="Metallo-depent_PP-like"/>
</dbReference>
<dbReference type="InterPro" id="IPR004843">
    <property type="entry name" value="Calcineurin-like_PHP"/>
</dbReference>
<dbReference type="RefSeq" id="WP_105745008.1">
    <property type="nucleotide sequence ID" value="NZ_PVBR01000026.1"/>
</dbReference>
<dbReference type="AlphaFoldDB" id="A0A2S9IKF7"/>
<dbReference type="Proteomes" id="UP000239434">
    <property type="component" value="Unassembled WGS sequence"/>
</dbReference>
<dbReference type="PIRSF" id="PIRSF000887">
    <property type="entry name" value="Pesterase_MJ0037"/>
    <property type="match status" value="1"/>
</dbReference>
<dbReference type="Pfam" id="PF00149">
    <property type="entry name" value="Metallophos"/>
    <property type="match status" value="1"/>
</dbReference>
<organism evidence="2 3">
    <name type="scientific">Phyllobacterium phragmitis</name>
    <dbReference type="NCBI Taxonomy" id="2670329"/>
    <lineage>
        <taxon>Bacteria</taxon>
        <taxon>Pseudomonadati</taxon>
        <taxon>Pseudomonadota</taxon>
        <taxon>Alphaproteobacteria</taxon>
        <taxon>Hyphomicrobiales</taxon>
        <taxon>Phyllobacteriaceae</taxon>
        <taxon>Phyllobacterium</taxon>
    </lineage>
</organism>
<reference evidence="2 3" key="1">
    <citation type="submission" date="2018-02" db="EMBL/GenBank/DDBJ databases">
        <title>The draft genome of Phyllobacterium sp. 1N-3.</title>
        <authorList>
            <person name="Liu L."/>
            <person name="Li L."/>
            <person name="Zhang X."/>
            <person name="Wang T."/>
            <person name="Liang L."/>
        </authorList>
    </citation>
    <scope>NUCLEOTIDE SEQUENCE [LARGE SCALE GENOMIC DNA]</scope>
    <source>
        <strain evidence="2 3">1N-3</strain>
    </source>
</reference>
<dbReference type="Gene3D" id="3.60.21.10">
    <property type="match status" value="1"/>
</dbReference>
<evidence type="ECO:0000313" key="3">
    <source>
        <dbReference type="Proteomes" id="UP000239434"/>
    </source>
</evidence>